<dbReference type="GO" id="GO:0046872">
    <property type="term" value="F:metal ion binding"/>
    <property type="evidence" value="ECO:0007669"/>
    <property type="project" value="UniProtKB-KW"/>
</dbReference>
<dbReference type="InterPro" id="IPR036127">
    <property type="entry name" value="CcmE-like_sf"/>
</dbReference>
<sequence>MTPRQKRMSLVGLIIIGVSVFVALIMMALNENINHFFSPSEILEGKAPADRSFRIGGLVVTGSVKRDTSSLKIRFDLTDGAKNFPVMYEGILPDLFREGQGIVATGKLRNNVFVAEEVLAKHDENYMPPEVADALKKSGKWDQSKIDQLKHPESIPVGAGNPLPGASNSGANIPGATIETPAGAVE</sequence>
<reference evidence="12" key="1">
    <citation type="submission" date="2018-06" db="EMBL/GenBank/DDBJ databases">
        <authorList>
            <person name="Zhirakovskaya E."/>
        </authorList>
    </citation>
    <scope>NUCLEOTIDE SEQUENCE</scope>
</reference>
<feature type="transmembrane region" description="Helical" evidence="11">
    <location>
        <begin position="9"/>
        <end position="29"/>
    </location>
</feature>
<dbReference type="NCBIfam" id="NF009729">
    <property type="entry name" value="PRK13254.1-3"/>
    <property type="match status" value="1"/>
</dbReference>
<feature type="region of interest" description="Disordered" evidence="10">
    <location>
        <begin position="142"/>
        <end position="186"/>
    </location>
</feature>
<evidence type="ECO:0000256" key="10">
    <source>
        <dbReference type="SAM" id="MobiDB-lite"/>
    </source>
</evidence>
<dbReference type="Gene3D" id="2.40.50.140">
    <property type="entry name" value="Nucleic acid-binding proteins"/>
    <property type="match status" value="1"/>
</dbReference>
<dbReference type="NCBIfam" id="NF009727">
    <property type="entry name" value="PRK13254.1-1"/>
    <property type="match status" value="1"/>
</dbReference>
<dbReference type="PANTHER" id="PTHR34128:SF2">
    <property type="entry name" value="CYTOCHROME C-TYPE BIOGENESIS PROTEIN CCME HOMOLOG, MITOCHONDRIAL"/>
    <property type="match status" value="1"/>
</dbReference>
<evidence type="ECO:0000256" key="6">
    <source>
        <dbReference type="ARBA" id="ARBA00022748"/>
    </source>
</evidence>
<dbReference type="NCBIfam" id="NF009731">
    <property type="entry name" value="PRK13254.1-5"/>
    <property type="match status" value="1"/>
</dbReference>
<evidence type="ECO:0000256" key="7">
    <source>
        <dbReference type="ARBA" id="ARBA00022989"/>
    </source>
</evidence>
<evidence type="ECO:0000313" key="12">
    <source>
        <dbReference type="EMBL" id="VAW65055.1"/>
    </source>
</evidence>
<keyword evidence="8" id="KW-0408">Iron</keyword>
<dbReference type="GO" id="GO:0017003">
    <property type="term" value="P:protein-heme linkage"/>
    <property type="evidence" value="ECO:0007669"/>
    <property type="project" value="InterPro"/>
</dbReference>
<dbReference type="InterPro" id="IPR012340">
    <property type="entry name" value="NA-bd_OB-fold"/>
</dbReference>
<keyword evidence="2" id="KW-1003">Cell membrane</keyword>
<dbReference type="SUPFAM" id="SSF82093">
    <property type="entry name" value="Heme chaperone CcmE"/>
    <property type="match status" value="1"/>
</dbReference>
<evidence type="ECO:0000256" key="4">
    <source>
        <dbReference type="ARBA" id="ARBA00022692"/>
    </source>
</evidence>
<evidence type="ECO:0000256" key="5">
    <source>
        <dbReference type="ARBA" id="ARBA00022723"/>
    </source>
</evidence>
<evidence type="ECO:0000256" key="9">
    <source>
        <dbReference type="ARBA" id="ARBA00023136"/>
    </source>
</evidence>
<keyword evidence="6" id="KW-0201">Cytochrome c-type biogenesis</keyword>
<comment type="subcellular location">
    <subcellularLocation>
        <location evidence="1">Cell inner membrane</location>
    </subcellularLocation>
</comment>
<organism evidence="12">
    <name type="scientific">hydrothermal vent metagenome</name>
    <dbReference type="NCBI Taxonomy" id="652676"/>
    <lineage>
        <taxon>unclassified sequences</taxon>
        <taxon>metagenomes</taxon>
        <taxon>ecological metagenomes</taxon>
    </lineage>
</organism>
<accession>A0A3B0X9U1</accession>
<dbReference type="AlphaFoldDB" id="A0A3B0X9U1"/>
<proteinExistence type="inferred from homology"/>
<dbReference type="GO" id="GO:0005886">
    <property type="term" value="C:plasma membrane"/>
    <property type="evidence" value="ECO:0007669"/>
    <property type="project" value="UniProtKB-SubCell"/>
</dbReference>
<dbReference type="PANTHER" id="PTHR34128">
    <property type="entry name" value="CYTOCHROME C-TYPE BIOGENESIS PROTEIN CCME HOMOLOG, MITOCHONDRIAL"/>
    <property type="match status" value="1"/>
</dbReference>
<dbReference type="GO" id="GO:0020037">
    <property type="term" value="F:heme binding"/>
    <property type="evidence" value="ECO:0007669"/>
    <property type="project" value="InterPro"/>
</dbReference>
<evidence type="ECO:0000256" key="3">
    <source>
        <dbReference type="ARBA" id="ARBA00022617"/>
    </source>
</evidence>
<evidence type="ECO:0000256" key="8">
    <source>
        <dbReference type="ARBA" id="ARBA00023004"/>
    </source>
</evidence>
<gene>
    <name evidence="12" type="ORF">MNBD_GAMMA11-2073</name>
</gene>
<keyword evidence="3" id="KW-0349">Heme</keyword>
<name>A0A3B0X9U1_9ZZZZ</name>
<keyword evidence="7 11" id="KW-1133">Transmembrane helix</keyword>
<protein>
    <submittedName>
        <fullName evidence="12">Cytochrome c-type biogenesis protein CcmE, heme chaperone</fullName>
    </submittedName>
</protein>
<dbReference type="Pfam" id="PF03100">
    <property type="entry name" value="CcmE"/>
    <property type="match status" value="1"/>
</dbReference>
<dbReference type="HAMAP" id="MF_01959">
    <property type="entry name" value="CcmE"/>
    <property type="match status" value="1"/>
</dbReference>
<dbReference type="InterPro" id="IPR004329">
    <property type="entry name" value="CcmE"/>
</dbReference>
<keyword evidence="4 11" id="KW-0812">Transmembrane</keyword>
<keyword evidence="5" id="KW-0479">Metal-binding</keyword>
<dbReference type="EMBL" id="UOFG01000243">
    <property type="protein sequence ID" value="VAW65055.1"/>
    <property type="molecule type" value="Genomic_DNA"/>
</dbReference>
<dbReference type="FunFam" id="2.40.50.140:FF:000104">
    <property type="entry name" value="Cytochrome c-type biogenesis protein CcmE"/>
    <property type="match status" value="1"/>
</dbReference>
<feature type="compositionally biased region" description="Basic and acidic residues" evidence="10">
    <location>
        <begin position="142"/>
        <end position="153"/>
    </location>
</feature>
<evidence type="ECO:0000256" key="1">
    <source>
        <dbReference type="ARBA" id="ARBA00004533"/>
    </source>
</evidence>
<dbReference type="GO" id="GO:0017004">
    <property type="term" value="P:cytochrome complex assembly"/>
    <property type="evidence" value="ECO:0007669"/>
    <property type="project" value="UniProtKB-KW"/>
</dbReference>
<keyword evidence="9 11" id="KW-0472">Membrane</keyword>
<evidence type="ECO:0000256" key="11">
    <source>
        <dbReference type="SAM" id="Phobius"/>
    </source>
</evidence>
<evidence type="ECO:0000256" key="2">
    <source>
        <dbReference type="ARBA" id="ARBA00022475"/>
    </source>
</evidence>